<sequence length="436" mass="46289">MALKCLKIRPRRKPREDKRATLNSNRGQHVQGFRSSHTLPCRPQRHRAPVLVDTPKVTIPFTARFRSGTGNVVSADRARIDAIKSKNYGVAPATHKRTSYSIAATNDAIAYTTPVGVGVPATNYTLLIDIGNAITSIGADKPYVKTNTSVDTGETVEVTSGLGSCFGTAYYDTLTLSPELVVKKQFICVSSSYSGFPSGIDGALGLGPTILSEGTVTGVSEVAAVTDNLYSQGTISTDAVGVFYAPTTNTSTTNGELTFGGPDATKYTGTLTYFPITTTYPASYYWGIDQSVTYNGATVLASTAGIFDTGTTLVYLASDAYNEYVSATGAKLDDTTGLLTITSAQYAALAPLNFVVSGTTYTLTANAQIWPRSLNTYIGGTSSTIYLIVNNLGTPSGEGLDFINGYTFLERFYSFFDTTNSRIGVATTSYTTATTN</sequence>
<evidence type="ECO:0000313" key="6">
    <source>
        <dbReference type="EMBL" id="KDQ58190.1"/>
    </source>
</evidence>
<dbReference type="HOGENOM" id="CLU_038846_0_0_1"/>
<organism evidence="6 7">
    <name type="scientific">Jaapia argillacea MUCL 33604</name>
    <dbReference type="NCBI Taxonomy" id="933084"/>
    <lineage>
        <taxon>Eukaryota</taxon>
        <taxon>Fungi</taxon>
        <taxon>Dikarya</taxon>
        <taxon>Basidiomycota</taxon>
        <taxon>Agaricomycotina</taxon>
        <taxon>Agaricomycetes</taxon>
        <taxon>Agaricomycetidae</taxon>
        <taxon>Jaapiales</taxon>
        <taxon>Jaapiaceae</taxon>
        <taxon>Jaapia</taxon>
    </lineage>
</organism>
<dbReference type="CDD" id="cd05471">
    <property type="entry name" value="pepsin_like"/>
    <property type="match status" value="1"/>
</dbReference>
<keyword evidence="3" id="KW-0378">Hydrolase</keyword>
<evidence type="ECO:0000256" key="2">
    <source>
        <dbReference type="ARBA" id="ARBA00022750"/>
    </source>
</evidence>
<dbReference type="AlphaFoldDB" id="A0A067PWE6"/>
<accession>A0A067PWE6</accession>
<dbReference type="InterPro" id="IPR034164">
    <property type="entry name" value="Pepsin-like_dom"/>
</dbReference>
<dbReference type="Pfam" id="PF00026">
    <property type="entry name" value="Asp"/>
    <property type="match status" value="1"/>
</dbReference>
<feature type="compositionally biased region" description="Polar residues" evidence="4">
    <location>
        <begin position="21"/>
        <end position="38"/>
    </location>
</feature>
<evidence type="ECO:0000313" key="7">
    <source>
        <dbReference type="Proteomes" id="UP000027265"/>
    </source>
</evidence>
<feature type="region of interest" description="Disordered" evidence="4">
    <location>
        <begin position="9"/>
        <end position="41"/>
    </location>
</feature>
<dbReference type="PROSITE" id="PS00141">
    <property type="entry name" value="ASP_PROTEASE"/>
    <property type="match status" value="1"/>
</dbReference>
<gene>
    <name evidence="6" type="ORF">JAAARDRAFT_193624</name>
</gene>
<evidence type="ECO:0000259" key="5">
    <source>
        <dbReference type="PROSITE" id="PS51767"/>
    </source>
</evidence>
<dbReference type="Proteomes" id="UP000027265">
    <property type="component" value="Unassembled WGS sequence"/>
</dbReference>
<dbReference type="InParanoid" id="A0A067PWE6"/>
<proteinExistence type="inferred from homology"/>
<keyword evidence="7" id="KW-1185">Reference proteome</keyword>
<dbReference type="GO" id="GO:0004190">
    <property type="term" value="F:aspartic-type endopeptidase activity"/>
    <property type="evidence" value="ECO:0007669"/>
    <property type="project" value="UniProtKB-KW"/>
</dbReference>
<dbReference type="PANTHER" id="PTHR47966:SF51">
    <property type="entry name" value="BETA-SITE APP-CLEAVING ENZYME, ISOFORM A-RELATED"/>
    <property type="match status" value="1"/>
</dbReference>
<dbReference type="PRINTS" id="PR00792">
    <property type="entry name" value="PEPSIN"/>
</dbReference>
<name>A0A067PWE6_9AGAM</name>
<evidence type="ECO:0000256" key="3">
    <source>
        <dbReference type="RuleBase" id="RU000454"/>
    </source>
</evidence>
<feature type="domain" description="Peptidase A1" evidence="5">
    <location>
        <begin position="111"/>
        <end position="426"/>
    </location>
</feature>
<dbReference type="GO" id="GO:0006508">
    <property type="term" value="P:proteolysis"/>
    <property type="evidence" value="ECO:0007669"/>
    <property type="project" value="UniProtKB-KW"/>
</dbReference>
<keyword evidence="3" id="KW-0645">Protease</keyword>
<dbReference type="InterPro" id="IPR001461">
    <property type="entry name" value="Aspartic_peptidase_A1"/>
</dbReference>
<dbReference type="InterPro" id="IPR033121">
    <property type="entry name" value="PEPTIDASE_A1"/>
</dbReference>
<dbReference type="InterPro" id="IPR021109">
    <property type="entry name" value="Peptidase_aspartic_dom_sf"/>
</dbReference>
<dbReference type="PANTHER" id="PTHR47966">
    <property type="entry name" value="BETA-SITE APP-CLEAVING ENZYME, ISOFORM A-RELATED"/>
    <property type="match status" value="1"/>
</dbReference>
<dbReference type="Gene3D" id="2.40.70.10">
    <property type="entry name" value="Acid Proteases"/>
    <property type="match status" value="2"/>
</dbReference>
<dbReference type="OrthoDB" id="660550at2759"/>
<keyword evidence="2 3" id="KW-0064">Aspartyl protease</keyword>
<dbReference type="InterPro" id="IPR001969">
    <property type="entry name" value="Aspartic_peptidase_AS"/>
</dbReference>
<dbReference type="EMBL" id="KL197718">
    <property type="protein sequence ID" value="KDQ58190.1"/>
    <property type="molecule type" value="Genomic_DNA"/>
</dbReference>
<dbReference type="STRING" id="933084.A0A067PWE6"/>
<reference evidence="7" key="1">
    <citation type="journal article" date="2014" name="Proc. Natl. Acad. Sci. U.S.A.">
        <title>Extensive sampling of basidiomycete genomes demonstrates inadequacy of the white-rot/brown-rot paradigm for wood decay fungi.</title>
        <authorList>
            <person name="Riley R."/>
            <person name="Salamov A.A."/>
            <person name="Brown D.W."/>
            <person name="Nagy L.G."/>
            <person name="Floudas D."/>
            <person name="Held B.W."/>
            <person name="Levasseur A."/>
            <person name="Lombard V."/>
            <person name="Morin E."/>
            <person name="Otillar R."/>
            <person name="Lindquist E.A."/>
            <person name="Sun H."/>
            <person name="LaButti K.M."/>
            <person name="Schmutz J."/>
            <person name="Jabbour D."/>
            <person name="Luo H."/>
            <person name="Baker S.E."/>
            <person name="Pisabarro A.G."/>
            <person name="Walton J.D."/>
            <person name="Blanchette R.A."/>
            <person name="Henrissat B."/>
            <person name="Martin F."/>
            <person name="Cullen D."/>
            <person name="Hibbett D.S."/>
            <person name="Grigoriev I.V."/>
        </authorList>
    </citation>
    <scope>NUCLEOTIDE SEQUENCE [LARGE SCALE GENOMIC DNA]</scope>
    <source>
        <strain evidence="7">MUCL 33604</strain>
    </source>
</reference>
<protein>
    <recommendedName>
        <fullName evidence="5">Peptidase A1 domain-containing protein</fullName>
    </recommendedName>
</protein>
<evidence type="ECO:0000256" key="4">
    <source>
        <dbReference type="SAM" id="MobiDB-lite"/>
    </source>
</evidence>
<dbReference type="SUPFAM" id="SSF50630">
    <property type="entry name" value="Acid proteases"/>
    <property type="match status" value="1"/>
</dbReference>
<evidence type="ECO:0000256" key="1">
    <source>
        <dbReference type="ARBA" id="ARBA00007447"/>
    </source>
</evidence>
<dbReference type="PROSITE" id="PS51767">
    <property type="entry name" value="PEPTIDASE_A1"/>
    <property type="match status" value="1"/>
</dbReference>
<comment type="similarity">
    <text evidence="1 3">Belongs to the peptidase A1 family.</text>
</comment>